<accession>A0A162K138</accession>
<keyword evidence="2" id="KW-1185">Reference proteome</keyword>
<evidence type="ECO:0000313" key="1">
    <source>
        <dbReference type="EMBL" id="OAA76432.1"/>
    </source>
</evidence>
<dbReference type="Proteomes" id="UP000076881">
    <property type="component" value="Unassembled WGS sequence"/>
</dbReference>
<sequence>MYTHEATLTQTPLHVLGLVLRELDSLHSLGSAILAHPVLHAAFTEDPARITRDILDAQMSPATARLAYAAHAARDVDRTSTAAVKAFADAWLVPLDDDAAAAEAGSEGGPLGIWPWGLSLADVVSMSKTHGIVEDLTARLVDAALPQCEALFGSRRRDCTRATPAEVARIHRMLYGFEIYCGLLFRDAGDCKADLSWRTEVNFQLSAALYHDNVVKANNQLACIHDFLENIVLQAFKQVAMYDVGWGAHEVDYLSTGSANEHVQAYLSLGLEYIYKLAQANTRLPPNAGPDAQLQHFRTLRRMLLTHRYSATSTLPPKTAYMLASELNAHSRAHLAKTGAAERQHACHLWDEPTGPPSANDVEMRCFVASRWAAEGQARDKEVEETYRPAMERSWARRKGMYLQGYRGFYMEHI</sequence>
<dbReference type="EMBL" id="AZHF01000004">
    <property type="protein sequence ID" value="OAA76432.1"/>
    <property type="molecule type" value="Genomic_DNA"/>
</dbReference>
<reference evidence="1 2" key="1">
    <citation type="journal article" date="2016" name="Genome Biol. Evol.">
        <title>Divergent and convergent evolution of fungal pathogenicity.</title>
        <authorList>
            <person name="Shang Y."/>
            <person name="Xiao G."/>
            <person name="Zheng P."/>
            <person name="Cen K."/>
            <person name="Zhan S."/>
            <person name="Wang C."/>
        </authorList>
    </citation>
    <scope>NUCLEOTIDE SEQUENCE [LARGE SCALE GENOMIC DNA]</scope>
    <source>
        <strain evidence="1 2">RCEF 1005</strain>
    </source>
</reference>
<gene>
    <name evidence="1" type="ORF">LEL_06116</name>
</gene>
<proteinExistence type="predicted"/>
<protein>
    <submittedName>
        <fullName evidence="1">Uncharacterized protein</fullName>
    </submittedName>
</protein>
<organism evidence="1 2">
    <name type="scientific">Akanthomyces lecanii RCEF 1005</name>
    <dbReference type="NCBI Taxonomy" id="1081108"/>
    <lineage>
        <taxon>Eukaryota</taxon>
        <taxon>Fungi</taxon>
        <taxon>Dikarya</taxon>
        <taxon>Ascomycota</taxon>
        <taxon>Pezizomycotina</taxon>
        <taxon>Sordariomycetes</taxon>
        <taxon>Hypocreomycetidae</taxon>
        <taxon>Hypocreales</taxon>
        <taxon>Cordycipitaceae</taxon>
        <taxon>Akanthomyces</taxon>
        <taxon>Cordyceps confragosa</taxon>
    </lineage>
</organism>
<evidence type="ECO:0000313" key="2">
    <source>
        <dbReference type="Proteomes" id="UP000076881"/>
    </source>
</evidence>
<dbReference type="OrthoDB" id="5427059at2759"/>
<name>A0A162K138_CORDF</name>
<dbReference type="AlphaFoldDB" id="A0A162K138"/>
<comment type="caution">
    <text evidence="1">The sequence shown here is derived from an EMBL/GenBank/DDBJ whole genome shotgun (WGS) entry which is preliminary data.</text>
</comment>